<dbReference type="AlphaFoldDB" id="A0A1G1XM40"/>
<sequence length="97" mass="10800">MEIVLDTLMLGSGLIVAAMFLVAIGYAIKWYINGFANYWEKDRTLMYIYLVITALAVINGIVATSPDYTNTAAAFFFIFSVISGFFSFKMMLDGIPD</sequence>
<evidence type="ECO:0000313" key="3">
    <source>
        <dbReference type="Proteomes" id="UP000178570"/>
    </source>
</evidence>
<keyword evidence="1" id="KW-0812">Transmembrane</keyword>
<feature type="transmembrane region" description="Helical" evidence="1">
    <location>
        <begin position="68"/>
        <end position="88"/>
    </location>
</feature>
<dbReference type="EMBL" id="MHHY01000006">
    <property type="protein sequence ID" value="OGY40670.1"/>
    <property type="molecule type" value="Genomic_DNA"/>
</dbReference>
<feature type="transmembrane region" description="Helical" evidence="1">
    <location>
        <begin position="12"/>
        <end position="32"/>
    </location>
</feature>
<feature type="transmembrane region" description="Helical" evidence="1">
    <location>
        <begin position="44"/>
        <end position="62"/>
    </location>
</feature>
<accession>A0A1G1XM40</accession>
<name>A0A1G1XM40_9BACT</name>
<keyword evidence="1" id="KW-1133">Transmembrane helix</keyword>
<comment type="caution">
    <text evidence="2">The sequence shown here is derived from an EMBL/GenBank/DDBJ whole genome shotgun (WGS) entry which is preliminary data.</text>
</comment>
<gene>
    <name evidence="2" type="ORF">A2570_00870</name>
</gene>
<evidence type="ECO:0000256" key="1">
    <source>
        <dbReference type="SAM" id="Phobius"/>
    </source>
</evidence>
<dbReference type="Proteomes" id="UP000178570">
    <property type="component" value="Unassembled WGS sequence"/>
</dbReference>
<organism evidence="2 3">
    <name type="scientific">Candidatus Brennerbacteria bacterium RIFOXYD1_FULL_41_16</name>
    <dbReference type="NCBI Taxonomy" id="1797529"/>
    <lineage>
        <taxon>Bacteria</taxon>
        <taxon>Candidatus Brenneribacteriota</taxon>
    </lineage>
</organism>
<keyword evidence="1" id="KW-0472">Membrane</keyword>
<reference evidence="2 3" key="1">
    <citation type="journal article" date="2016" name="Nat. Commun.">
        <title>Thousands of microbial genomes shed light on interconnected biogeochemical processes in an aquifer system.</title>
        <authorList>
            <person name="Anantharaman K."/>
            <person name="Brown C.T."/>
            <person name="Hug L.A."/>
            <person name="Sharon I."/>
            <person name="Castelle C.J."/>
            <person name="Probst A.J."/>
            <person name="Thomas B.C."/>
            <person name="Singh A."/>
            <person name="Wilkins M.J."/>
            <person name="Karaoz U."/>
            <person name="Brodie E.L."/>
            <person name="Williams K.H."/>
            <person name="Hubbard S.S."/>
            <person name="Banfield J.F."/>
        </authorList>
    </citation>
    <scope>NUCLEOTIDE SEQUENCE [LARGE SCALE GENOMIC DNA]</scope>
</reference>
<protein>
    <submittedName>
        <fullName evidence="2">Uncharacterized protein</fullName>
    </submittedName>
</protein>
<evidence type="ECO:0000313" key="2">
    <source>
        <dbReference type="EMBL" id="OGY40670.1"/>
    </source>
</evidence>
<proteinExistence type="predicted"/>